<dbReference type="AlphaFoldDB" id="A0A642KPL7"/>
<sequence length="325" mass="36447">MSRLINIGVSTMLSGGIIGSGSAENYVSDAARRALGMGLSQFADGQVQYFSKDKQILKRALVQTTSQLAYGMLRSYPRYLKYWEQKERDKYLQTKSQTSIANKTGQYYQLISEQQAVAKKKNYSDSIVGRVVQDYLELSIGTEGMYFDAESGKIEPNSKYGLVTFVDLQPGVQVSSRNNIVLTTVQGRDYTRKEFVSGGDLEISISGKITSKYPDVYPEAEVSKFLKLMQYKGVIECDNTILRQFEVDKLIVLNYSFPASDCRNIQPYTLSCVAVEPSEAVELKLASEEKVDTAIKHTNKWIKLAQFGTKVVDPSSLLTLTKQWL</sequence>
<evidence type="ECO:0000313" key="3">
    <source>
        <dbReference type="Proteomes" id="UP000436803"/>
    </source>
</evidence>
<dbReference type="EMBL" id="VWAW01000008">
    <property type="protein sequence ID" value="KAA5173747.1"/>
    <property type="molecule type" value="Genomic_DNA"/>
</dbReference>
<reference evidence="2 3" key="1">
    <citation type="journal article" date="2019" name="Nat. Med.">
        <title>A library of human gut bacterial isolates paired with longitudinal multiomics data enables mechanistic microbiome research.</title>
        <authorList>
            <person name="Poyet M."/>
            <person name="Groussin M."/>
            <person name="Gibbons S.M."/>
            <person name="Avila-Pacheco J."/>
            <person name="Jiang X."/>
            <person name="Kearney S.M."/>
            <person name="Perrotta A.R."/>
            <person name="Berdy B."/>
            <person name="Zhao S."/>
            <person name="Lieberman T.D."/>
            <person name="Swanson P.K."/>
            <person name="Smith M."/>
            <person name="Roesemann S."/>
            <person name="Alexander J.E."/>
            <person name="Rich S.A."/>
            <person name="Livny J."/>
            <person name="Vlamakis H."/>
            <person name="Clish C."/>
            <person name="Bullock K."/>
            <person name="Deik A."/>
            <person name="Scott J."/>
            <person name="Pierce K.A."/>
            <person name="Xavier R.J."/>
            <person name="Alm E.J."/>
        </authorList>
    </citation>
    <scope>NUCLEOTIDE SEQUENCE [LARGE SCALE GENOMIC DNA]</scope>
    <source>
        <strain evidence="2 3">BIOML-A7</strain>
    </source>
</reference>
<name>A0A642KPL7_BACFG</name>
<evidence type="ECO:0000259" key="1">
    <source>
        <dbReference type="Pfam" id="PF19512"/>
    </source>
</evidence>
<accession>A0A642KPL7</accession>
<dbReference type="Proteomes" id="UP000436803">
    <property type="component" value="Unassembled WGS sequence"/>
</dbReference>
<comment type="caution">
    <text evidence="2">The sequence shown here is derived from an EMBL/GenBank/DDBJ whole genome shotgun (WGS) entry which is preliminary data.</text>
</comment>
<feature type="domain" description="DUF6046" evidence="1">
    <location>
        <begin position="170"/>
        <end position="279"/>
    </location>
</feature>
<organism evidence="2 3">
    <name type="scientific">Bacteroides fragilis</name>
    <dbReference type="NCBI Taxonomy" id="817"/>
    <lineage>
        <taxon>Bacteria</taxon>
        <taxon>Pseudomonadati</taxon>
        <taxon>Bacteroidota</taxon>
        <taxon>Bacteroidia</taxon>
        <taxon>Bacteroidales</taxon>
        <taxon>Bacteroidaceae</taxon>
        <taxon>Bacteroides</taxon>
    </lineage>
</organism>
<evidence type="ECO:0000313" key="2">
    <source>
        <dbReference type="EMBL" id="KAA5173747.1"/>
    </source>
</evidence>
<dbReference type="InterPro" id="IPR046109">
    <property type="entry name" value="DUF6046"/>
</dbReference>
<dbReference type="Pfam" id="PF19512">
    <property type="entry name" value="DUF6046"/>
    <property type="match status" value="1"/>
</dbReference>
<gene>
    <name evidence="2" type="ORF">F2Z29_11125</name>
</gene>
<proteinExistence type="predicted"/>
<protein>
    <recommendedName>
        <fullName evidence="1">DUF6046 domain-containing protein</fullName>
    </recommendedName>
</protein>